<dbReference type="Proteomes" id="UP000247612">
    <property type="component" value="Unassembled WGS sequence"/>
</dbReference>
<sequence length="256" mass="29916">MKLEKEAGLAALKKAGLIFTARYLNRIMEFYMTGAKTYPEEILMIANLFDEIHDVNITVTEKRFAAVKAMLKGDFVVEALTLILNNQRVKMMDREAYEIAADTYERIKNGMIPLLIYDDEFIIKPHDSKTEVYSMGDININITALMADIEKNPKAYPISEIQADWVFWHACKPDKIDVAYAMNETDLHQPLLFIEKKIGQYVCADGFHRLYRAYQEEVKMVPIHRLSVTQYLPYLLDKRSYRRFISYWNESLFNVL</sequence>
<dbReference type="STRING" id="1034346.GCA_000313565_01681"/>
<dbReference type="EMBL" id="QJKH01000004">
    <property type="protein sequence ID" value="PXX80183.1"/>
    <property type="molecule type" value="Genomic_DNA"/>
</dbReference>
<dbReference type="GeneID" id="94440965"/>
<dbReference type="Proteomes" id="UP001276902">
    <property type="component" value="Unassembled WGS sequence"/>
</dbReference>
<gene>
    <name evidence="2" type="ORF">DES51_104188</name>
    <name evidence="1" type="ORF">MQE39_09205</name>
</gene>
<dbReference type="RefSeq" id="WP_022937984.1">
    <property type="nucleotide sequence ID" value="NZ_BAABZA010000006.1"/>
</dbReference>
<dbReference type="OrthoDB" id="9875382at2"/>
<evidence type="ECO:0000313" key="2">
    <source>
        <dbReference type="EMBL" id="PXX80183.1"/>
    </source>
</evidence>
<name>A0A318L405_9FIRM</name>
<organism evidence="2 3">
    <name type="scientific">Dielma fastidiosa</name>
    <dbReference type="NCBI Taxonomy" id="1034346"/>
    <lineage>
        <taxon>Bacteria</taxon>
        <taxon>Bacillati</taxon>
        <taxon>Bacillota</taxon>
        <taxon>Erysipelotrichia</taxon>
        <taxon>Erysipelotrichales</taxon>
        <taxon>Erysipelotrichaceae</taxon>
        <taxon>Dielma</taxon>
    </lineage>
</organism>
<keyword evidence="3" id="KW-1185">Reference proteome</keyword>
<comment type="caution">
    <text evidence="2">The sequence shown here is derived from an EMBL/GenBank/DDBJ whole genome shotgun (WGS) entry which is preliminary data.</text>
</comment>
<reference evidence="1" key="2">
    <citation type="submission" date="2022-03" db="EMBL/GenBank/DDBJ databases">
        <title>First case of bacteraemia caused by Dielma fastidiosa in a patient hospitalised with diverticulitis.</title>
        <authorList>
            <person name="Forman-Ankjaer B."/>
            <person name="Hvid-Jensen F."/>
            <person name="Kobel C.M."/>
            <person name="Greve T."/>
        </authorList>
    </citation>
    <scope>NUCLEOTIDE SEQUENCE</scope>
    <source>
        <strain evidence="1">AUH_DF_2021</strain>
    </source>
</reference>
<evidence type="ECO:0000313" key="1">
    <source>
        <dbReference type="EMBL" id="MDY5168291.1"/>
    </source>
</evidence>
<accession>A0A318L405</accession>
<evidence type="ECO:0000313" key="3">
    <source>
        <dbReference type="Proteomes" id="UP000247612"/>
    </source>
</evidence>
<dbReference type="AlphaFoldDB" id="A0A318L405"/>
<dbReference type="EMBL" id="JALDAW010000013">
    <property type="protein sequence ID" value="MDY5168291.1"/>
    <property type="molecule type" value="Genomic_DNA"/>
</dbReference>
<protein>
    <submittedName>
        <fullName evidence="2">Uncharacterized protein</fullName>
    </submittedName>
</protein>
<proteinExistence type="predicted"/>
<reference evidence="2 3" key="1">
    <citation type="submission" date="2018-05" db="EMBL/GenBank/DDBJ databases">
        <title>Genomic Encyclopedia of Type Strains, Phase IV (KMG-IV): sequencing the most valuable type-strain genomes for metagenomic binning, comparative biology and taxonomic classification.</title>
        <authorList>
            <person name="Goeker M."/>
        </authorList>
    </citation>
    <scope>NUCLEOTIDE SEQUENCE [LARGE SCALE GENOMIC DNA]</scope>
    <source>
        <strain evidence="2 3">JC118</strain>
    </source>
</reference>